<dbReference type="PANTHER" id="PTHR31151">
    <property type="entry name" value="PROLINE-TRNA LIGASE (DUF1680)"/>
    <property type="match status" value="1"/>
</dbReference>
<dbReference type="GO" id="GO:0005975">
    <property type="term" value="P:carbohydrate metabolic process"/>
    <property type="evidence" value="ECO:0007669"/>
    <property type="project" value="InterPro"/>
</dbReference>
<dbReference type="EMBL" id="SOMN01000036">
    <property type="protein sequence ID" value="TFE23346.1"/>
    <property type="molecule type" value="Genomic_DNA"/>
</dbReference>
<evidence type="ECO:0000259" key="1">
    <source>
        <dbReference type="Pfam" id="PF07944"/>
    </source>
</evidence>
<organism evidence="5 6">
    <name type="scientific">Cohnella luojiensis</name>
    <dbReference type="NCBI Taxonomy" id="652876"/>
    <lineage>
        <taxon>Bacteria</taxon>
        <taxon>Bacillati</taxon>
        <taxon>Bacillota</taxon>
        <taxon>Bacilli</taxon>
        <taxon>Bacillales</taxon>
        <taxon>Paenibacillaceae</taxon>
        <taxon>Cohnella</taxon>
    </lineage>
</organism>
<evidence type="ECO:0000259" key="3">
    <source>
        <dbReference type="Pfam" id="PF20620"/>
    </source>
</evidence>
<dbReference type="InterPro" id="IPR025883">
    <property type="entry name" value="Cadherin-like_domain"/>
</dbReference>
<dbReference type="SUPFAM" id="SSF48208">
    <property type="entry name" value="Six-hairpin glycosidases"/>
    <property type="match status" value="1"/>
</dbReference>
<evidence type="ECO:0000313" key="6">
    <source>
        <dbReference type="Proteomes" id="UP000297900"/>
    </source>
</evidence>
<dbReference type="InterPro" id="IPR008928">
    <property type="entry name" value="6-hairpin_glycosidase_sf"/>
</dbReference>
<proteinExistence type="predicted"/>
<evidence type="ECO:0000313" key="5">
    <source>
        <dbReference type="EMBL" id="TFE23346.1"/>
    </source>
</evidence>
<dbReference type="Pfam" id="PF20620">
    <property type="entry name" value="DUF6805"/>
    <property type="match status" value="1"/>
</dbReference>
<comment type="caution">
    <text evidence="5">The sequence shown here is derived from an EMBL/GenBank/DDBJ whole genome shotgun (WGS) entry which is preliminary data.</text>
</comment>
<name>A0A4Y8LPU0_9BACL</name>
<dbReference type="InterPro" id="IPR012878">
    <property type="entry name" value="Beta-AFase-like_GH127_cat"/>
</dbReference>
<protein>
    <submittedName>
        <fullName evidence="5">Uncharacterized protein</fullName>
    </submittedName>
</protein>
<feature type="domain" description="Glycoside hydrolase GH146 substrate-binding" evidence="3">
    <location>
        <begin position="609"/>
        <end position="730"/>
    </location>
</feature>
<gene>
    <name evidence="5" type="ORF">E2980_19710</name>
</gene>
<dbReference type="AlphaFoldDB" id="A0A4Y8LPU0"/>
<dbReference type="OrthoDB" id="9757939at2"/>
<feature type="domain" description="Non-reducing end beta-L-arabinofuranosidase-like GH127 middle" evidence="4">
    <location>
        <begin position="382"/>
        <end position="477"/>
    </location>
</feature>
<evidence type="ECO:0000259" key="4">
    <source>
        <dbReference type="Pfam" id="PF20736"/>
    </source>
</evidence>
<sequence length="840" mass="96532">MDQVKVTNEYSNHAFAKEIEYLKSLDPDRLLAGFRENRGLLPKADKYSGWENTEIKGHTLGHYLTASSQAFINTEDEEIRSRLDYMIAELKLCQFDSGYISAFPETLFDNVENNKPAWVPWYTLHKIILGIIDVYKSTQNRVAYDLATKLGEWVFNRTSKWTPEIHARVLAVEYGGMNDCLYELYTISRDNRHLEAAHKFDELALFTPIRQGNDILQGKHANTTIPKFLGALNRYKVLGESEVFYLEACIQFWDMVVNHHSYITGGNSEWEHFGEPDILDGDRSHFTCETCNSYNMLKLTRELFKITRNVKYADFYENTLINSILSSQNPETGMTTYFQPMATGYFKVYGSPFEHFWCCTGTGMENFTKLNDSIYFHEDNRIFINQFIGSTLTWGEGLVKLTQTAAIPDMDTVQIVIQTLNNTDKKLAIHLRVPSWAAGKVEIALNDATINFTEQDNYVVLDRPWKDGDVIRMRIPMKVSYSGLPDRNSVVGFRYGPVVLSAGLGQANMEQSQTGVMVSVPTKSMLIKDFITVKGTSAANWVEQLENNVVRKKDKLAFVLRNTDEDENLVFTPHFQQHSERYGIYWNLVESDSDELQRHILQNKHNERLKDTTIDSLPIANDQYELEHNVGGEHTFVGTWDGYNYRGAEENGWFSYQLKVLPQADNYLSVVYFAGGRGTAYDIFADGEWLSSEMLAPERNKNFHDKRYLIPAERIKDKRKIEIKFVAKGKTNGIYDRLRTMKSFDNNANLKQLSFNCGTLSEDFRQDLTEYTLMIPGEHSSLMLSVTPENKNALIYVNDILVEDVLPRKVSKQNRMTTLKITVTAEDHSTKKEYQVTVSY</sequence>
<keyword evidence="6" id="KW-1185">Reference proteome</keyword>
<dbReference type="InterPro" id="IPR049046">
    <property type="entry name" value="Beta-AFase-like_GH127_middle"/>
</dbReference>
<dbReference type="Pfam" id="PF20736">
    <property type="entry name" value="Glyco_hydro127M"/>
    <property type="match status" value="1"/>
</dbReference>
<dbReference type="InterPro" id="IPR046544">
    <property type="entry name" value="GH146_SB_dom"/>
</dbReference>
<dbReference type="Proteomes" id="UP000297900">
    <property type="component" value="Unassembled WGS sequence"/>
</dbReference>
<dbReference type="Pfam" id="PF12733">
    <property type="entry name" value="Cadherin-like"/>
    <property type="match status" value="1"/>
</dbReference>
<accession>A0A4Y8LPU0</accession>
<reference evidence="5 6" key="1">
    <citation type="submission" date="2019-03" db="EMBL/GenBank/DDBJ databases">
        <title>Cohnella endophytica sp. nov., a novel endophytic bacterium isolated from bark of Sonneratia apetala.</title>
        <authorList>
            <person name="Tuo L."/>
        </authorList>
    </citation>
    <scope>NUCLEOTIDE SEQUENCE [LARGE SCALE GENOMIC DNA]</scope>
    <source>
        <strain evidence="5 6">CCTCC AB 208254</strain>
    </source>
</reference>
<feature type="domain" description="Non-reducing end beta-L-arabinofuranosidase-like GH127 catalytic" evidence="1">
    <location>
        <begin position="3"/>
        <end position="371"/>
    </location>
</feature>
<feature type="domain" description="Cadherin-like beta-sandwich-like" evidence="2">
    <location>
        <begin position="751"/>
        <end position="838"/>
    </location>
</feature>
<dbReference type="Pfam" id="PF07944">
    <property type="entry name" value="Beta-AFase-like_GH127_cat"/>
    <property type="match status" value="1"/>
</dbReference>
<evidence type="ECO:0000259" key="2">
    <source>
        <dbReference type="Pfam" id="PF12733"/>
    </source>
</evidence>
<dbReference type="PANTHER" id="PTHR31151:SF0">
    <property type="entry name" value="PROLINE-TRNA LIGASE (DUF1680)"/>
    <property type="match status" value="1"/>
</dbReference>